<gene>
    <name evidence="2" type="ORF">GCM10023093_13560</name>
</gene>
<organism evidence="2 3">
    <name type="scientific">Nemorincola caseinilytica</name>
    <dbReference type="NCBI Taxonomy" id="2054315"/>
    <lineage>
        <taxon>Bacteria</taxon>
        <taxon>Pseudomonadati</taxon>
        <taxon>Bacteroidota</taxon>
        <taxon>Chitinophagia</taxon>
        <taxon>Chitinophagales</taxon>
        <taxon>Chitinophagaceae</taxon>
        <taxon>Nemorincola</taxon>
    </lineage>
</organism>
<keyword evidence="1" id="KW-0472">Membrane</keyword>
<feature type="transmembrane region" description="Helical" evidence="1">
    <location>
        <begin position="336"/>
        <end position="360"/>
    </location>
</feature>
<evidence type="ECO:0008006" key="4">
    <source>
        <dbReference type="Google" id="ProtNLM"/>
    </source>
</evidence>
<feature type="transmembrane region" description="Helical" evidence="1">
    <location>
        <begin position="181"/>
        <end position="198"/>
    </location>
</feature>
<feature type="transmembrane region" description="Helical" evidence="1">
    <location>
        <begin position="380"/>
        <end position="409"/>
    </location>
</feature>
<evidence type="ECO:0000256" key="1">
    <source>
        <dbReference type="SAM" id="Phobius"/>
    </source>
</evidence>
<name>A0ABP8NCA3_9BACT</name>
<evidence type="ECO:0000313" key="2">
    <source>
        <dbReference type="EMBL" id="GAA4464012.1"/>
    </source>
</evidence>
<dbReference type="Proteomes" id="UP001500067">
    <property type="component" value="Unassembled WGS sequence"/>
</dbReference>
<protein>
    <recommendedName>
        <fullName evidence="4">Oligosaccharide repeat unit polymerase</fullName>
    </recommendedName>
</protein>
<reference evidence="3" key="1">
    <citation type="journal article" date="2019" name="Int. J. Syst. Evol. Microbiol.">
        <title>The Global Catalogue of Microorganisms (GCM) 10K type strain sequencing project: providing services to taxonomists for standard genome sequencing and annotation.</title>
        <authorList>
            <consortium name="The Broad Institute Genomics Platform"/>
            <consortium name="The Broad Institute Genome Sequencing Center for Infectious Disease"/>
            <person name="Wu L."/>
            <person name="Ma J."/>
        </authorList>
    </citation>
    <scope>NUCLEOTIDE SEQUENCE [LARGE SCALE GENOMIC DNA]</scope>
    <source>
        <strain evidence="3">JCM 32105</strain>
    </source>
</reference>
<keyword evidence="1" id="KW-0812">Transmembrane</keyword>
<accession>A0ABP8NCA3</accession>
<feature type="transmembrane region" description="Helical" evidence="1">
    <location>
        <begin position="99"/>
        <end position="121"/>
    </location>
</feature>
<evidence type="ECO:0000313" key="3">
    <source>
        <dbReference type="Proteomes" id="UP001500067"/>
    </source>
</evidence>
<proteinExistence type="predicted"/>
<feature type="transmembrane region" description="Helical" evidence="1">
    <location>
        <begin position="16"/>
        <end position="39"/>
    </location>
</feature>
<feature type="transmembrane region" description="Helical" evidence="1">
    <location>
        <begin position="128"/>
        <end position="145"/>
    </location>
</feature>
<comment type="caution">
    <text evidence="2">The sequence shown here is derived from an EMBL/GenBank/DDBJ whole genome shotgun (WGS) entry which is preliminary data.</text>
</comment>
<keyword evidence="1" id="KW-1133">Transmembrane helix</keyword>
<feature type="transmembrane region" description="Helical" evidence="1">
    <location>
        <begin position="151"/>
        <end position="169"/>
    </location>
</feature>
<feature type="transmembrane region" description="Helical" evidence="1">
    <location>
        <begin position="204"/>
        <end position="222"/>
    </location>
</feature>
<feature type="transmembrane region" description="Helical" evidence="1">
    <location>
        <begin position="60"/>
        <end position="79"/>
    </location>
</feature>
<dbReference type="EMBL" id="BAABFA010000009">
    <property type="protein sequence ID" value="GAA4464012.1"/>
    <property type="molecule type" value="Genomic_DNA"/>
</dbReference>
<keyword evidence="3" id="KW-1185">Reference proteome</keyword>
<sequence>MTTIAVSAAAGRKINVISAFAAGVVIITLGNASFASKVVKHGVDSSSMYYYVSAPHLNEAALVWSVGCSFIFIGYEMFAKRSFPSLSIIVDSPRALRNIFWVSIGLCMLRLSGTFIDLNFISGGVQKLFALSSIMSVLLFARLWGKQGTLLYRNYAMGICAALATVALFQGFLRIDLATPFIVFFGGYFIGLGSIRYLFSYRVIPMAVVVIAFSTVFGNLGANRSHFIDTFTNPVEEVAPSYTISSTQNSDRNSLLIRGGNIAQISNVCKLVERNGHYNGEASAPLIFAFIPRVLWPEKPTIEIGAWFALEIGVAAISAQTGRANNSINMSIPGQFFLDFGWIGVALGCLFFGAVLAMFWNAAEFNGSPYNVMGVLWGGYLLFYAILGIGADLQIFITFCSTYLTIFIVKKIYTSLYAHSQRRPAMEG</sequence>